<dbReference type="AlphaFoldDB" id="A0A8R7TR25"/>
<dbReference type="InterPro" id="IPR012337">
    <property type="entry name" value="RNaseH-like_sf"/>
</dbReference>
<dbReference type="InterPro" id="IPR008906">
    <property type="entry name" value="HATC_C_dom"/>
</dbReference>
<dbReference type="EnsemblPlants" id="TuG1812G0300000676.01.T01">
    <property type="protein sequence ID" value="TuG1812G0300000676.01.T01"/>
    <property type="gene ID" value="TuG1812G0300000676.01"/>
</dbReference>
<dbReference type="PANTHER" id="PTHR23272">
    <property type="entry name" value="BED FINGER-RELATED"/>
    <property type="match status" value="1"/>
</dbReference>
<keyword evidence="3" id="KW-1185">Reference proteome</keyword>
<dbReference type="PANTHER" id="PTHR23272:SF161">
    <property type="entry name" value="ZINC FINGER BED DOMAIN-CONTAINING PROTEIN RICESLEEPER 1-LIKE"/>
    <property type="match status" value="1"/>
</dbReference>
<sequence length="70" mass="7847">MSKCYPNLANLARDILAIPISTIPSESVFTVGEKVVNPRRSMLKPDLLEMLIRSMTGHVHMTKRVLLSLL</sequence>
<reference evidence="3" key="1">
    <citation type="journal article" date="2013" name="Nature">
        <title>Draft genome of the wheat A-genome progenitor Triticum urartu.</title>
        <authorList>
            <person name="Ling H.Q."/>
            <person name="Zhao S."/>
            <person name="Liu D."/>
            <person name="Wang J."/>
            <person name="Sun H."/>
            <person name="Zhang C."/>
            <person name="Fan H."/>
            <person name="Li D."/>
            <person name="Dong L."/>
            <person name="Tao Y."/>
            <person name="Gao C."/>
            <person name="Wu H."/>
            <person name="Li Y."/>
            <person name="Cui Y."/>
            <person name="Guo X."/>
            <person name="Zheng S."/>
            <person name="Wang B."/>
            <person name="Yu K."/>
            <person name="Liang Q."/>
            <person name="Yang W."/>
            <person name="Lou X."/>
            <person name="Chen J."/>
            <person name="Feng M."/>
            <person name="Jian J."/>
            <person name="Zhang X."/>
            <person name="Luo G."/>
            <person name="Jiang Y."/>
            <person name="Liu J."/>
            <person name="Wang Z."/>
            <person name="Sha Y."/>
            <person name="Zhang B."/>
            <person name="Wu H."/>
            <person name="Tang D."/>
            <person name="Shen Q."/>
            <person name="Xue P."/>
            <person name="Zou S."/>
            <person name="Wang X."/>
            <person name="Liu X."/>
            <person name="Wang F."/>
            <person name="Yang Y."/>
            <person name="An X."/>
            <person name="Dong Z."/>
            <person name="Zhang K."/>
            <person name="Zhang X."/>
            <person name="Luo M.C."/>
            <person name="Dvorak J."/>
            <person name="Tong Y."/>
            <person name="Wang J."/>
            <person name="Yang H."/>
            <person name="Li Z."/>
            <person name="Wang D."/>
            <person name="Zhang A."/>
            <person name="Wang J."/>
        </authorList>
    </citation>
    <scope>NUCLEOTIDE SEQUENCE</scope>
    <source>
        <strain evidence="3">cv. G1812</strain>
    </source>
</reference>
<evidence type="ECO:0000313" key="3">
    <source>
        <dbReference type="Proteomes" id="UP000015106"/>
    </source>
</evidence>
<reference evidence="2" key="2">
    <citation type="submission" date="2018-03" db="EMBL/GenBank/DDBJ databases">
        <title>The Triticum urartu genome reveals the dynamic nature of wheat genome evolution.</title>
        <authorList>
            <person name="Ling H."/>
            <person name="Ma B."/>
            <person name="Shi X."/>
            <person name="Liu H."/>
            <person name="Dong L."/>
            <person name="Sun H."/>
            <person name="Cao Y."/>
            <person name="Gao Q."/>
            <person name="Zheng S."/>
            <person name="Li Y."/>
            <person name="Yu Y."/>
            <person name="Du H."/>
            <person name="Qi M."/>
            <person name="Li Y."/>
            <person name="Yu H."/>
            <person name="Cui Y."/>
            <person name="Wang N."/>
            <person name="Chen C."/>
            <person name="Wu H."/>
            <person name="Zhao Y."/>
            <person name="Zhang J."/>
            <person name="Li Y."/>
            <person name="Zhou W."/>
            <person name="Zhang B."/>
            <person name="Hu W."/>
            <person name="Eijk M."/>
            <person name="Tang J."/>
            <person name="Witsenboer H."/>
            <person name="Zhao S."/>
            <person name="Li Z."/>
            <person name="Zhang A."/>
            <person name="Wang D."/>
            <person name="Liang C."/>
        </authorList>
    </citation>
    <scope>NUCLEOTIDE SEQUENCE [LARGE SCALE GENOMIC DNA]</scope>
    <source>
        <strain evidence="2">cv. G1812</strain>
    </source>
</reference>
<dbReference type="Gramene" id="TuG1812G0300000676.01.T01">
    <property type="protein sequence ID" value="TuG1812G0300000676.01.T01"/>
    <property type="gene ID" value="TuG1812G0300000676.01"/>
</dbReference>
<dbReference type="SUPFAM" id="SSF53098">
    <property type="entry name" value="Ribonuclease H-like"/>
    <property type="match status" value="1"/>
</dbReference>
<accession>A0A8R7TR25</accession>
<evidence type="ECO:0000313" key="2">
    <source>
        <dbReference type="EnsemblPlants" id="TuG1812G0300000676.01.T01"/>
    </source>
</evidence>
<protein>
    <recommendedName>
        <fullName evidence="1">HAT C-terminal dimerisation domain-containing protein</fullName>
    </recommendedName>
</protein>
<organism evidence="2 3">
    <name type="scientific">Triticum urartu</name>
    <name type="common">Red wild einkorn</name>
    <name type="synonym">Crithodium urartu</name>
    <dbReference type="NCBI Taxonomy" id="4572"/>
    <lineage>
        <taxon>Eukaryota</taxon>
        <taxon>Viridiplantae</taxon>
        <taxon>Streptophyta</taxon>
        <taxon>Embryophyta</taxon>
        <taxon>Tracheophyta</taxon>
        <taxon>Spermatophyta</taxon>
        <taxon>Magnoliopsida</taxon>
        <taxon>Liliopsida</taxon>
        <taxon>Poales</taxon>
        <taxon>Poaceae</taxon>
        <taxon>BOP clade</taxon>
        <taxon>Pooideae</taxon>
        <taxon>Triticodae</taxon>
        <taxon>Triticeae</taxon>
        <taxon>Triticinae</taxon>
        <taxon>Triticum</taxon>
    </lineage>
</organism>
<dbReference type="GO" id="GO:0046983">
    <property type="term" value="F:protein dimerization activity"/>
    <property type="evidence" value="ECO:0007669"/>
    <property type="project" value="InterPro"/>
</dbReference>
<feature type="domain" description="HAT C-terminal dimerisation" evidence="1">
    <location>
        <begin position="2"/>
        <end position="52"/>
    </location>
</feature>
<evidence type="ECO:0000259" key="1">
    <source>
        <dbReference type="Pfam" id="PF05699"/>
    </source>
</evidence>
<name>A0A8R7TR25_TRIUA</name>
<reference evidence="2" key="3">
    <citation type="submission" date="2022-06" db="UniProtKB">
        <authorList>
            <consortium name="EnsemblPlants"/>
        </authorList>
    </citation>
    <scope>IDENTIFICATION</scope>
</reference>
<dbReference type="Proteomes" id="UP000015106">
    <property type="component" value="Chromosome 3"/>
</dbReference>
<dbReference type="Pfam" id="PF05699">
    <property type="entry name" value="Dimer_Tnp_hAT"/>
    <property type="match status" value="1"/>
</dbReference>
<proteinExistence type="predicted"/>